<dbReference type="AlphaFoldDB" id="A0A6G5A6N6"/>
<feature type="signal peptide" evidence="1">
    <location>
        <begin position="1"/>
        <end position="18"/>
    </location>
</feature>
<sequence length="224" mass="25483">MLIGPTAILFGALVGTLSVAWHTNSYYGGSDGYFSTRIWPNIYCYYFVYIYGHGWEYRFNPDGTPCWLTPIRNSIGHCHQGVCMAKNTSEAPSCYDMNNNDGYATKCESTACEGMPCLDLSTRPRSSVAGICKHRSCVPFYELPYEELLRVHPHKFHRCRDKEHHARNVLSNCHHYCKVENSWYHGYYSSNLSSACYLAVPKPNQTLGWCCKGRCIEMAHCLAS</sequence>
<reference evidence="2" key="1">
    <citation type="submission" date="2020-03" db="EMBL/GenBank/DDBJ databases">
        <title>A transcriptome and proteome of the tick Rhipicephalus microplus shaped by the genetic composition of its hosts and developmental stage.</title>
        <authorList>
            <person name="Garcia G.R."/>
            <person name="Ribeiro J.M.C."/>
            <person name="Maruyama S.R."/>
            <person name="Gardinasse L.G."/>
            <person name="Nelson K."/>
            <person name="Ferreira B.R."/>
            <person name="Andrade T.G."/>
            <person name="Santos I.K.F.M."/>
        </authorList>
    </citation>
    <scope>NUCLEOTIDE SEQUENCE</scope>
    <source>
        <strain evidence="2">NSGR</strain>
        <tissue evidence="2">Salivary glands</tissue>
    </source>
</reference>
<protein>
    <submittedName>
        <fullName evidence="2">Putative conserved secreted protein</fullName>
    </submittedName>
</protein>
<organism evidence="2">
    <name type="scientific">Rhipicephalus microplus</name>
    <name type="common">Cattle tick</name>
    <name type="synonym">Boophilus microplus</name>
    <dbReference type="NCBI Taxonomy" id="6941"/>
    <lineage>
        <taxon>Eukaryota</taxon>
        <taxon>Metazoa</taxon>
        <taxon>Ecdysozoa</taxon>
        <taxon>Arthropoda</taxon>
        <taxon>Chelicerata</taxon>
        <taxon>Arachnida</taxon>
        <taxon>Acari</taxon>
        <taxon>Parasitiformes</taxon>
        <taxon>Ixodida</taxon>
        <taxon>Ixodoidea</taxon>
        <taxon>Ixodidae</taxon>
        <taxon>Rhipicephalinae</taxon>
        <taxon>Rhipicephalus</taxon>
        <taxon>Boophilus</taxon>
    </lineage>
</organism>
<dbReference type="VEuPathDB" id="VectorBase:LOC119165372"/>
<keyword evidence="1" id="KW-0732">Signal</keyword>
<evidence type="ECO:0000313" key="2">
    <source>
        <dbReference type="EMBL" id="NIE46268.1"/>
    </source>
</evidence>
<dbReference type="EMBL" id="GIKN01003995">
    <property type="protein sequence ID" value="NIE46268.1"/>
    <property type="molecule type" value="Transcribed_RNA"/>
</dbReference>
<evidence type="ECO:0000256" key="1">
    <source>
        <dbReference type="SAM" id="SignalP"/>
    </source>
</evidence>
<feature type="chain" id="PRO_5026198651" evidence="1">
    <location>
        <begin position="19"/>
        <end position="224"/>
    </location>
</feature>
<accession>A0A6G5A6N6</accession>
<proteinExistence type="predicted"/>
<name>A0A6G5A6N6_RHIMP</name>
<dbReference type="OrthoDB" id="10439107at2759"/>